<protein>
    <submittedName>
        <fullName evidence="1">Molybdenum carrier protein</fullName>
    </submittedName>
</protein>
<keyword evidence="2" id="KW-1185">Reference proteome</keyword>
<organism evidence="1 2">
    <name type="scientific">Marinobacterium weihaiense</name>
    <dbReference type="NCBI Taxonomy" id="2851016"/>
    <lineage>
        <taxon>Bacteria</taxon>
        <taxon>Pseudomonadati</taxon>
        <taxon>Pseudomonadota</taxon>
        <taxon>Gammaproteobacteria</taxon>
        <taxon>Oceanospirillales</taxon>
        <taxon>Oceanospirillaceae</taxon>
        <taxon>Marinobacterium</taxon>
    </lineage>
</organism>
<dbReference type="Proteomes" id="UP000755551">
    <property type="component" value="Unassembled WGS sequence"/>
</dbReference>
<dbReference type="RefSeq" id="WP_217333441.1">
    <property type="nucleotide sequence ID" value="NZ_JAHQZT010000001.1"/>
</dbReference>
<evidence type="ECO:0000313" key="2">
    <source>
        <dbReference type="Proteomes" id="UP000755551"/>
    </source>
</evidence>
<accession>A0ABS6M6V7</accession>
<dbReference type="Pfam" id="PF12694">
    <property type="entry name" value="cpYpsA"/>
    <property type="match status" value="1"/>
</dbReference>
<proteinExistence type="predicted"/>
<name>A0ABS6M6V7_9GAMM</name>
<sequence length="176" mass="18827">MRSFSGKRERLVYPGLQKIISGGQTGADRAGLDAAMVAGMAVGGHCPAGRAAEDGVIPGRYPLTEIEAGYRQRTRLNVEAADANCIIYHGMPQGGTALALSSCLKKGKPFKLIDMSMITHESAAVSLLEFVCDNRVGCLNVAGPREGRCPGVYDYVFMLVARMIELVTELGESPEY</sequence>
<evidence type="ECO:0000313" key="1">
    <source>
        <dbReference type="EMBL" id="MBV0932026.1"/>
    </source>
</evidence>
<dbReference type="InterPro" id="IPR024755">
    <property type="entry name" value="cpYpsA"/>
</dbReference>
<comment type="caution">
    <text evidence="1">The sequence shown here is derived from an EMBL/GenBank/DDBJ whole genome shotgun (WGS) entry which is preliminary data.</text>
</comment>
<gene>
    <name evidence="1" type="ORF">KTN04_01540</name>
</gene>
<reference evidence="1 2" key="1">
    <citation type="submission" date="2021-06" db="EMBL/GenBank/DDBJ databases">
        <title>Bacterium isolated from marine sediment.</title>
        <authorList>
            <person name="Zhu K.-L."/>
            <person name="Du Z.-J."/>
            <person name="Liang Q.-Y."/>
        </authorList>
    </citation>
    <scope>NUCLEOTIDE SEQUENCE [LARGE SCALE GENOMIC DNA]</scope>
    <source>
        <strain evidence="1 2">A346</strain>
    </source>
</reference>
<dbReference type="EMBL" id="JAHQZT010000001">
    <property type="protein sequence ID" value="MBV0932026.1"/>
    <property type="molecule type" value="Genomic_DNA"/>
</dbReference>